<evidence type="ECO:0000313" key="2">
    <source>
        <dbReference type="Proteomes" id="UP000030104"/>
    </source>
</evidence>
<dbReference type="AlphaFoldDB" id="A0A0A2L300"/>
<comment type="caution">
    <text evidence="1">The sequence shown here is derived from an EMBL/GenBank/DDBJ whole genome shotgun (WGS) entry which is preliminary data.</text>
</comment>
<sequence length="88" mass="9326">MISPCSLETGPQCTACTPPPKDACSGPAGAQASHRWPSPGCQFVGAVQRDPLTVCDWGFVNIRDKGIASFLTLPNGWDELGRYAFSPS</sequence>
<dbReference type="STRING" id="40296.A0A0A2L300"/>
<gene>
    <name evidence="1" type="ORF">PITC_044230</name>
</gene>
<dbReference type="HOGENOM" id="CLU_2469800_0_0_1"/>
<proteinExistence type="predicted"/>
<evidence type="ECO:0000313" key="1">
    <source>
        <dbReference type="EMBL" id="KGO73563.1"/>
    </source>
</evidence>
<dbReference type="EMBL" id="JQGA01000801">
    <property type="protein sequence ID" value="KGO73563.1"/>
    <property type="molecule type" value="Genomic_DNA"/>
</dbReference>
<accession>A0A0A2L300</accession>
<name>A0A0A2L300_PENIT</name>
<keyword evidence="2" id="KW-1185">Reference proteome</keyword>
<dbReference type="Proteomes" id="UP000030104">
    <property type="component" value="Unassembled WGS sequence"/>
</dbReference>
<protein>
    <submittedName>
        <fullName evidence="1">Uncharacterized protein</fullName>
    </submittedName>
</protein>
<reference evidence="1 2" key="1">
    <citation type="journal article" date="2015" name="Mol. Plant Microbe Interact.">
        <title>Genome, transcriptome, and functional analyses of Penicillium expansum provide new insights into secondary metabolism and pathogenicity.</title>
        <authorList>
            <person name="Ballester A.R."/>
            <person name="Marcet-Houben M."/>
            <person name="Levin E."/>
            <person name="Sela N."/>
            <person name="Selma-Lazaro C."/>
            <person name="Carmona L."/>
            <person name="Wisniewski M."/>
            <person name="Droby S."/>
            <person name="Gonzalez-Candelas L."/>
            <person name="Gabaldon T."/>
        </authorList>
    </citation>
    <scope>NUCLEOTIDE SEQUENCE [LARGE SCALE GENOMIC DNA]</scope>
    <source>
        <strain evidence="1 2">PHI-1</strain>
    </source>
</reference>
<organism evidence="1 2">
    <name type="scientific">Penicillium italicum</name>
    <name type="common">Blue mold</name>
    <dbReference type="NCBI Taxonomy" id="40296"/>
    <lineage>
        <taxon>Eukaryota</taxon>
        <taxon>Fungi</taxon>
        <taxon>Dikarya</taxon>
        <taxon>Ascomycota</taxon>
        <taxon>Pezizomycotina</taxon>
        <taxon>Eurotiomycetes</taxon>
        <taxon>Eurotiomycetidae</taxon>
        <taxon>Eurotiales</taxon>
        <taxon>Aspergillaceae</taxon>
        <taxon>Penicillium</taxon>
    </lineage>
</organism>